<feature type="domain" description="RNA polymerase sigma factor 70 region 4 type 2" evidence="1">
    <location>
        <begin position="15"/>
        <end position="66"/>
    </location>
</feature>
<dbReference type="Pfam" id="PF08281">
    <property type="entry name" value="Sigma70_r4_2"/>
    <property type="match status" value="1"/>
</dbReference>
<dbReference type="InterPro" id="IPR013249">
    <property type="entry name" value="RNA_pol_sigma70_r4_t2"/>
</dbReference>
<accession>A0A4P8XH35</accession>
<evidence type="ECO:0000259" key="1">
    <source>
        <dbReference type="Pfam" id="PF08281"/>
    </source>
</evidence>
<keyword evidence="3" id="KW-1185">Reference proteome</keyword>
<dbReference type="InterPro" id="IPR013324">
    <property type="entry name" value="RNA_pol_sigma_r3/r4-like"/>
</dbReference>
<dbReference type="Gene3D" id="1.10.10.10">
    <property type="entry name" value="Winged helix-like DNA-binding domain superfamily/Winged helix DNA-binding domain"/>
    <property type="match status" value="1"/>
</dbReference>
<gene>
    <name evidence="2" type="ORF">E6C60_1104</name>
</gene>
<organism evidence="2 3">
    <name type="scientific">Paenibacillus algicola</name>
    <dbReference type="NCBI Taxonomy" id="2565926"/>
    <lineage>
        <taxon>Bacteria</taxon>
        <taxon>Bacillati</taxon>
        <taxon>Bacillota</taxon>
        <taxon>Bacilli</taxon>
        <taxon>Bacillales</taxon>
        <taxon>Paenibacillaceae</taxon>
        <taxon>Paenibacillus</taxon>
    </lineage>
</organism>
<dbReference type="EMBL" id="CP040396">
    <property type="protein sequence ID" value="QCT01822.1"/>
    <property type="molecule type" value="Genomic_DNA"/>
</dbReference>
<evidence type="ECO:0000313" key="2">
    <source>
        <dbReference type="EMBL" id="QCT01822.1"/>
    </source>
</evidence>
<dbReference type="InterPro" id="IPR036388">
    <property type="entry name" value="WH-like_DNA-bd_sf"/>
</dbReference>
<name>A0A4P8XH35_9BACL</name>
<dbReference type="AlphaFoldDB" id="A0A4P8XH35"/>
<dbReference type="CDD" id="cd06171">
    <property type="entry name" value="Sigma70_r4"/>
    <property type="match status" value="1"/>
</dbReference>
<evidence type="ECO:0000313" key="3">
    <source>
        <dbReference type="Proteomes" id="UP000300879"/>
    </source>
</evidence>
<dbReference type="GO" id="GO:0006352">
    <property type="term" value="P:DNA-templated transcription initiation"/>
    <property type="evidence" value="ECO:0007669"/>
    <property type="project" value="InterPro"/>
</dbReference>
<protein>
    <recommendedName>
        <fullName evidence="1">RNA polymerase sigma factor 70 region 4 type 2 domain-containing protein</fullName>
    </recommendedName>
</protein>
<dbReference type="RefSeq" id="WP_175415211.1">
    <property type="nucleotide sequence ID" value="NZ_CP040396.1"/>
</dbReference>
<dbReference type="GO" id="GO:0003677">
    <property type="term" value="F:DNA binding"/>
    <property type="evidence" value="ECO:0007669"/>
    <property type="project" value="InterPro"/>
</dbReference>
<reference evidence="2 3" key="1">
    <citation type="submission" date="2019-05" db="EMBL/GenBank/DDBJ databases">
        <authorList>
            <person name="Chen C."/>
        </authorList>
    </citation>
    <scope>NUCLEOTIDE SEQUENCE [LARGE SCALE GENOMIC DNA]</scope>
    <source>
        <strain evidence="2 3">HB172198</strain>
    </source>
</reference>
<dbReference type="Proteomes" id="UP000300879">
    <property type="component" value="Chromosome"/>
</dbReference>
<sequence>MELLKNIKLNAQEDDVLSAILSLPPTMSQPMYLYYYEGFSTQDIAKVLQIPIVNVRNRMSRARKKIMQRLGAQHGGFVDGRRKRHQPECEML</sequence>
<dbReference type="SUPFAM" id="SSF88659">
    <property type="entry name" value="Sigma3 and sigma4 domains of RNA polymerase sigma factors"/>
    <property type="match status" value="1"/>
</dbReference>
<proteinExistence type="predicted"/>
<dbReference type="GO" id="GO:0016987">
    <property type="term" value="F:sigma factor activity"/>
    <property type="evidence" value="ECO:0007669"/>
    <property type="project" value="InterPro"/>
</dbReference>
<dbReference type="KEGG" id="palo:E6C60_1104"/>